<feature type="chain" id="PRO_5046290062" description="SH3 domain-containing protein" evidence="1">
    <location>
        <begin position="29"/>
        <end position="125"/>
    </location>
</feature>
<organism evidence="2 3">
    <name type="scientific">Micromonospora cathayae</name>
    <dbReference type="NCBI Taxonomy" id="3028804"/>
    <lineage>
        <taxon>Bacteria</taxon>
        <taxon>Bacillati</taxon>
        <taxon>Actinomycetota</taxon>
        <taxon>Actinomycetes</taxon>
        <taxon>Micromonosporales</taxon>
        <taxon>Micromonosporaceae</taxon>
        <taxon>Micromonospora</taxon>
    </lineage>
</organism>
<dbReference type="RefSeq" id="WP_275032291.1">
    <property type="nucleotide sequence ID" value="NZ_CP118615.1"/>
</dbReference>
<evidence type="ECO:0000313" key="3">
    <source>
        <dbReference type="Proteomes" id="UP001219605"/>
    </source>
</evidence>
<keyword evidence="1" id="KW-0732">Signal</keyword>
<reference evidence="2 3" key="1">
    <citation type="submission" date="2023-02" db="EMBL/GenBank/DDBJ databases">
        <authorList>
            <person name="Mo P."/>
        </authorList>
    </citation>
    <scope>NUCLEOTIDE SEQUENCE [LARGE SCALE GENOMIC DNA]</scope>
    <source>
        <strain evidence="2 3">HUAS 3</strain>
    </source>
</reference>
<accession>A0ABY7ZS27</accession>
<feature type="signal peptide" evidence="1">
    <location>
        <begin position="1"/>
        <end position="28"/>
    </location>
</feature>
<evidence type="ECO:0008006" key="4">
    <source>
        <dbReference type="Google" id="ProtNLM"/>
    </source>
</evidence>
<proteinExistence type="predicted"/>
<dbReference type="EMBL" id="CP118615">
    <property type="protein sequence ID" value="WDZ85576.1"/>
    <property type="molecule type" value="Genomic_DNA"/>
</dbReference>
<sequence>MQKLKRGALAVVAAVGFGVASGTAPASAAPATVDTAAPGISSAAATTSTANPGVTPLAWYKTTALGGPIRTCYSSSCDIVVYTYDGEPIHWSHYAYNSAGNRWYYVKDSFGYTGWTYCGNVTAPC</sequence>
<dbReference type="Proteomes" id="UP001219605">
    <property type="component" value="Chromosome"/>
</dbReference>
<evidence type="ECO:0000256" key="1">
    <source>
        <dbReference type="SAM" id="SignalP"/>
    </source>
</evidence>
<name>A0ABY7ZS27_9ACTN</name>
<evidence type="ECO:0000313" key="2">
    <source>
        <dbReference type="EMBL" id="WDZ85576.1"/>
    </source>
</evidence>
<gene>
    <name evidence="2" type="ORF">PVK37_03730</name>
</gene>
<protein>
    <recommendedName>
        <fullName evidence="4">SH3 domain-containing protein</fullName>
    </recommendedName>
</protein>
<keyword evidence="3" id="KW-1185">Reference proteome</keyword>